<dbReference type="SUPFAM" id="SSF50475">
    <property type="entry name" value="FMN-binding split barrel"/>
    <property type="match status" value="1"/>
</dbReference>
<dbReference type="STRING" id="638303.Thal_0707"/>
<evidence type="ECO:0000313" key="2">
    <source>
        <dbReference type="EMBL" id="ADC89340.1"/>
    </source>
</evidence>
<accession>D3SQA3</accession>
<organism evidence="2 3">
    <name type="scientific">Thermocrinis albus (strain DSM 14484 / JCM 11386 / HI 11/12)</name>
    <dbReference type="NCBI Taxonomy" id="638303"/>
    <lineage>
        <taxon>Bacteria</taxon>
        <taxon>Pseudomonadati</taxon>
        <taxon>Aquificota</taxon>
        <taxon>Aquificia</taxon>
        <taxon>Aquificales</taxon>
        <taxon>Aquificaceae</taxon>
        <taxon>Thermocrinis</taxon>
    </lineage>
</organism>
<keyword evidence="3" id="KW-1185">Reference proteome</keyword>
<proteinExistence type="predicted"/>
<dbReference type="InterPro" id="IPR011576">
    <property type="entry name" value="Pyridox_Oxase_N"/>
</dbReference>
<dbReference type="Pfam" id="PF01243">
    <property type="entry name" value="PNPOx_N"/>
    <property type="match status" value="1"/>
</dbReference>
<gene>
    <name evidence="2" type="ordered locus">Thal_0707</name>
</gene>
<dbReference type="KEGG" id="tal:Thal_0707"/>
<dbReference type="Gene3D" id="2.30.110.10">
    <property type="entry name" value="Electron Transport, Fmn-binding Protein, Chain A"/>
    <property type="match status" value="1"/>
</dbReference>
<dbReference type="Proteomes" id="UP000002043">
    <property type="component" value="Chromosome"/>
</dbReference>
<dbReference type="OrthoDB" id="14913at2"/>
<name>D3SQA3_THEAH</name>
<dbReference type="InterPro" id="IPR012349">
    <property type="entry name" value="Split_barrel_FMN-bd"/>
</dbReference>
<dbReference type="eggNOG" id="COG3576">
    <property type="taxonomic scope" value="Bacteria"/>
</dbReference>
<dbReference type="AlphaFoldDB" id="D3SQA3"/>
<protein>
    <submittedName>
        <fullName evidence="2">Pyridoxamine 5'-phosphate oxidase-related FMN-binding protein</fullName>
    </submittedName>
</protein>
<evidence type="ECO:0000313" key="3">
    <source>
        <dbReference type="Proteomes" id="UP000002043"/>
    </source>
</evidence>
<reference evidence="3" key="1">
    <citation type="journal article" date="2010" name="Stand. Genomic Sci.">
        <title>Complete genome sequence of Thermocrinis albus type strain (HI 11/12T).</title>
        <authorList>
            <person name="Wirth R."/>
            <person name="Sikorski J."/>
            <person name="Brambilla E."/>
            <person name="Misra M."/>
            <person name="Lapidus A."/>
            <person name="Copeland A."/>
            <person name="Nolan M."/>
            <person name="Lucas S."/>
            <person name="Chen F."/>
            <person name="Tice H."/>
            <person name="Cheng J.F."/>
            <person name="Han C."/>
            <person name="Detter J.C."/>
            <person name="Tapia R."/>
            <person name="Bruce D."/>
            <person name="Goodwin L."/>
            <person name="Pitluck S."/>
            <person name="Pati A."/>
            <person name="Anderson I."/>
            <person name="Ivanova N."/>
            <person name="Mavromatis K."/>
            <person name="Mikhailova N."/>
            <person name="Chen A."/>
            <person name="Palaniappan K."/>
            <person name="Bilek Y."/>
            <person name="Hader T."/>
            <person name="Land M."/>
            <person name="Hauser L."/>
            <person name="Chang Y.J."/>
            <person name="Jeffries C.D."/>
            <person name="Tindall B.J."/>
            <person name="Rohde M."/>
            <person name="Goker M."/>
            <person name="Bristow J."/>
            <person name="Eisen J.A."/>
            <person name="Markowitz V."/>
            <person name="Hugenholtz P."/>
            <person name="Kyrpides N.C."/>
            <person name="Klenk H.P."/>
        </authorList>
    </citation>
    <scope>NUCLEOTIDE SEQUENCE [LARGE SCALE GENOMIC DNA]</scope>
    <source>
        <strain evidence="3">DSM 14484 / JCM 11386 / HI 11/12</strain>
    </source>
</reference>
<feature type="domain" description="Pyridoxamine 5'-phosphate oxidase N-terminal" evidence="1">
    <location>
        <begin position="19"/>
        <end position="106"/>
    </location>
</feature>
<sequence>MLPRDMVDLMRDMGVFPSILATCDNDGNVHLTFLTWVYPVDERTLRIALSSNATSSKNLQQTGKACIMLIAQDKALSCYGTAKLVKEKIESVKFPVSVFELSVERVENNLFPGGTITGTIPFVHTGDLLKASQLDAAVLEALKNL</sequence>
<dbReference type="HOGENOM" id="CLU_125329_0_0_0"/>
<dbReference type="RefSeq" id="WP_012991747.1">
    <property type="nucleotide sequence ID" value="NC_013894.1"/>
</dbReference>
<evidence type="ECO:0000259" key="1">
    <source>
        <dbReference type="Pfam" id="PF01243"/>
    </source>
</evidence>
<dbReference type="EMBL" id="CP001931">
    <property type="protein sequence ID" value="ADC89340.1"/>
    <property type="molecule type" value="Genomic_DNA"/>
</dbReference>